<dbReference type="AlphaFoldDB" id="A0A1N7GF55"/>
<name>A0A1N7GF55_9NOCA</name>
<evidence type="ECO:0000256" key="1">
    <source>
        <dbReference type="SAM" id="Phobius"/>
    </source>
</evidence>
<reference evidence="2 3" key="1">
    <citation type="submission" date="2017-01" db="EMBL/GenBank/DDBJ databases">
        <authorList>
            <person name="Mah S.A."/>
            <person name="Swanson W.J."/>
            <person name="Moy G.W."/>
            <person name="Vacquier V.D."/>
        </authorList>
    </citation>
    <scope>NUCLEOTIDE SEQUENCE [LARGE SCALE GENOMIC DNA]</scope>
    <source>
        <strain evidence="2 3">CPCC 203464</strain>
    </source>
</reference>
<gene>
    <name evidence="2" type="ORF">SAMN05445060_2710</name>
</gene>
<keyword evidence="1" id="KW-0472">Membrane</keyword>
<accession>A0A1N7GF55</accession>
<keyword evidence="1" id="KW-1133">Transmembrane helix</keyword>
<dbReference type="EMBL" id="FTNT01000008">
    <property type="protein sequence ID" value="SIS11178.1"/>
    <property type="molecule type" value="Genomic_DNA"/>
</dbReference>
<evidence type="ECO:0000313" key="3">
    <source>
        <dbReference type="Proteomes" id="UP000186218"/>
    </source>
</evidence>
<proteinExistence type="predicted"/>
<organism evidence="2 3">
    <name type="scientific">Williamsia sterculiae</name>
    <dbReference type="NCBI Taxonomy" id="1344003"/>
    <lineage>
        <taxon>Bacteria</taxon>
        <taxon>Bacillati</taxon>
        <taxon>Actinomycetota</taxon>
        <taxon>Actinomycetes</taxon>
        <taxon>Mycobacteriales</taxon>
        <taxon>Nocardiaceae</taxon>
        <taxon>Williamsia</taxon>
    </lineage>
</organism>
<evidence type="ECO:0000313" key="2">
    <source>
        <dbReference type="EMBL" id="SIS11178.1"/>
    </source>
</evidence>
<protein>
    <submittedName>
        <fullName evidence="2">Uncharacterized protein</fullName>
    </submittedName>
</protein>
<keyword evidence="1" id="KW-0812">Transmembrane</keyword>
<feature type="transmembrane region" description="Helical" evidence="1">
    <location>
        <begin position="29"/>
        <end position="49"/>
    </location>
</feature>
<dbReference type="RefSeq" id="WP_159441861.1">
    <property type="nucleotide sequence ID" value="NZ_FTNT01000008.1"/>
</dbReference>
<sequence>MKNSTGLLWALAALLIAASYFGPILVQSYGVIVLIGIIILVLLLISGFFRRR</sequence>
<keyword evidence="3" id="KW-1185">Reference proteome</keyword>
<dbReference type="Proteomes" id="UP000186218">
    <property type="component" value="Unassembled WGS sequence"/>
</dbReference>